<dbReference type="InterPro" id="IPR052196">
    <property type="entry name" value="Bact_Kbp"/>
</dbReference>
<dbReference type="InterPro" id="IPR007055">
    <property type="entry name" value="BON_dom"/>
</dbReference>
<proteinExistence type="predicted"/>
<evidence type="ECO:0000259" key="5">
    <source>
        <dbReference type="PROSITE" id="PS51782"/>
    </source>
</evidence>
<feature type="domain" description="BON" evidence="4">
    <location>
        <begin position="19"/>
        <end position="87"/>
    </location>
</feature>
<evidence type="ECO:0000313" key="7">
    <source>
        <dbReference type="Proteomes" id="UP000293398"/>
    </source>
</evidence>
<dbReference type="GO" id="GO:0005737">
    <property type="term" value="C:cytoplasm"/>
    <property type="evidence" value="ECO:0007669"/>
    <property type="project" value="UniProtKB-SubCell"/>
</dbReference>
<dbReference type="SMART" id="SM00257">
    <property type="entry name" value="LysM"/>
    <property type="match status" value="1"/>
</dbReference>
<evidence type="ECO:0000256" key="3">
    <source>
        <dbReference type="ARBA" id="ARBA00072219"/>
    </source>
</evidence>
<dbReference type="PANTHER" id="PTHR34700:SF8">
    <property type="entry name" value="POTASSIUM BINDING PROTEIN KBP"/>
    <property type="match status" value="1"/>
</dbReference>
<dbReference type="Gene3D" id="3.10.350.10">
    <property type="entry name" value="LysM domain"/>
    <property type="match status" value="1"/>
</dbReference>
<dbReference type="PANTHER" id="PTHR34700">
    <property type="entry name" value="POTASSIUM BINDING PROTEIN KBP"/>
    <property type="match status" value="1"/>
</dbReference>
<dbReference type="NCBIfam" id="NF008399">
    <property type="entry name" value="PRK11198.1"/>
    <property type="match status" value="1"/>
</dbReference>
<dbReference type="PROSITE" id="PS51782">
    <property type="entry name" value="LYSM"/>
    <property type="match status" value="1"/>
</dbReference>
<evidence type="ECO:0000256" key="2">
    <source>
        <dbReference type="ARBA" id="ARBA00022490"/>
    </source>
</evidence>
<evidence type="ECO:0000259" key="4">
    <source>
        <dbReference type="PROSITE" id="PS50914"/>
    </source>
</evidence>
<keyword evidence="2" id="KW-0963">Cytoplasm</keyword>
<dbReference type="InterPro" id="IPR036779">
    <property type="entry name" value="LysM_dom_sf"/>
</dbReference>
<accession>A0A4Q7VFR8</accession>
<evidence type="ECO:0000256" key="1">
    <source>
        <dbReference type="ARBA" id="ARBA00004496"/>
    </source>
</evidence>
<dbReference type="PROSITE" id="PS50914">
    <property type="entry name" value="BON"/>
    <property type="match status" value="1"/>
</dbReference>
<dbReference type="InterPro" id="IPR018392">
    <property type="entry name" value="LysM"/>
</dbReference>
<evidence type="ECO:0000313" key="6">
    <source>
        <dbReference type="EMBL" id="RZT94728.1"/>
    </source>
</evidence>
<dbReference type="EMBL" id="SHKO01000002">
    <property type="protein sequence ID" value="RZT94728.1"/>
    <property type="molecule type" value="Genomic_DNA"/>
</dbReference>
<dbReference type="OrthoDB" id="370541at2"/>
<comment type="caution">
    <text evidence="6">The sequence shown here is derived from an EMBL/GenBank/DDBJ whole genome shotgun (WGS) entry which is preliminary data.</text>
</comment>
<dbReference type="FunFam" id="3.10.350.10:FF:000001">
    <property type="entry name" value="Peptidoglycan-binding protein LysM"/>
    <property type="match status" value="1"/>
</dbReference>
<dbReference type="CDD" id="cd00118">
    <property type="entry name" value="LysM"/>
    <property type="match status" value="1"/>
</dbReference>
<keyword evidence="7" id="KW-1185">Reference proteome</keyword>
<dbReference type="SUPFAM" id="SSF54106">
    <property type="entry name" value="LysM domain"/>
    <property type="match status" value="1"/>
</dbReference>
<dbReference type="Gene3D" id="3.30.1340.30">
    <property type="match status" value="1"/>
</dbReference>
<name>A0A4Q7VFR8_9BURK</name>
<comment type="subcellular location">
    <subcellularLocation>
        <location evidence="1">Cytoplasm</location>
    </subcellularLocation>
</comment>
<protein>
    <recommendedName>
        <fullName evidence="3">Potassium binding protein Kbp</fullName>
    </recommendedName>
</protein>
<dbReference type="RefSeq" id="WP_128396653.1">
    <property type="nucleotide sequence ID" value="NZ_SHKO01000002.1"/>
</dbReference>
<dbReference type="Proteomes" id="UP000293398">
    <property type="component" value="Unassembled WGS sequence"/>
</dbReference>
<reference evidence="6 7" key="1">
    <citation type="submission" date="2019-02" db="EMBL/GenBank/DDBJ databases">
        <title>Genomic Encyclopedia of Type Strains, Phase IV (KMG-IV): sequencing the most valuable type-strain genomes for metagenomic binning, comparative biology and taxonomic classification.</title>
        <authorList>
            <person name="Goeker M."/>
        </authorList>
    </citation>
    <scope>NUCLEOTIDE SEQUENCE [LARGE SCALE GENOMIC DNA]</scope>
    <source>
        <strain evidence="6 7">DSM 23814</strain>
    </source>
</reference>
<feature type="domain" description="LysM" evidence="5">
    <location>
        <begin position="93"/>
        <end position="142"/>
    </location>
</feature>
<sequence>MGILSFIKEVGEKVFGGSEAQAATPDDLKKELAKHGLNADGLDIAVDGDKVTVKGNAASTADAEKIAIAIGNTQGVASVDNQLSAAAAGEESNFYTVKSGDTLSKISKDQYGDANQYQKIFEANRPMLSHPDKIYPGQVLRIPK</sequence>
<dbReference type="Pfam" id="PF01476">
    <property type="entry name" value="LysM"/>
    <property type="match status" value="1"/>
</dbReference>
<dbReference type="AlphaFoldDB" id="A0A4Q7VFR8"/>
<organism evidence="6 7">
    <name type="scientific">Advenella incenata</name>
    <dbReference type="NCBI Taxonomy" id="267800"/>
    <lineage>
        <taxon>Bacteria</taxon>
        <taxon>Pseudomonadati</taxon>
        <taxon>Pseudomonadota</taxon>
        <taxon>Betaproteobacteria</taxon>
        <taxon>Burkholderiales</taxon>
        <taxon>Alcaligenaceae</taxon>
    </lineage>
</organism>
<gene>
    <name evidence="6" type="ORF">EV681_3153</name>
</gene>
<dbReference type="Pfam" id="PF04972">
    <property type="entry name" value="BON"/>
    <property type="match status" value="1"/>
</dbReference>